<name>A0A0C3SBM9_PHLG1</name>
<dbReference type="Proteomes" id="UP000053257">
    <property type="component" value="Unassembled WGS sequence"/>
</dbReference>
<proteinExistence type="predicted"/>
<accession>A0A0C3SBM9</accession>
<reference evidence="3 4" key="1">
    <citation type="journal article" date="2014" name="PLoS Genet.">
        <title>Analysis of the Phlebiopsis gigantea genome, transcriptome and secretome provides insight into its pioneer colonization strategies of wood.</title>
        <authorList>
            <person name="Hori C."/>
            <person name="Ishida T."/>
            <person name="Igarashi K."/>
            <person name="Samejima M."/>
            <person name="Suzuki H."/>
            <person name="Master E."/>
            <person name="Ferreira P."/>
            <person name="Ruiz-Duenas F.J."/>
            <person name="Held B."/>
            <person name="Canessa P."/>
            <person name="Larrondo L.F."/>
            <person name="Schmoll M."/>
            <person name="Druzhinina I.S."/>
            <person name="Kubicek C.P."/>
            <person name="Gaskell J.A."/>
            <person name="Kersten P."/>
            <person name="St John F."/>
            <person name="Glasner J."/>
            <person name="Sabat G."/>
            <person name="Splinter BonDurant S."/>
            <person name="Syed K."/>
            <person name="Yadav J."/>
            <person name="Mgbeahuruike A.C."/>
            <person name="Kovalchuk A."/>
            <person name="Asiegbu F.O."/>
            <person name="Lackner G."/>
            <person name="Hoffmeister D."/>
            <person name="Rencoret J."/>
            <person name="Gutierrez A."/>
            <person name="Sun H."/>
            <person name="Lindquist E."/>
            <person name="Barry K."/>
            <person name="Riley R."/>
            <person name="Grigoriev I.V."/>
            <person name="Henrissat B."/>
            <person name="Kues U."/>
            <person name="Berka R.M."/>
            <person name="Martinez A.T."/>
            <person name="Covert S.F."/>
            <person name="Blanchette R.A."/>
            <person name="Cullen D."/>
        </authorList>
    </citation>
    <scope>NUCLEOTIDE SEQUENCE [LARGE SCALE GENOMIC DNA]</scope>
    <source>
        <strain evidence="3 4">11061_1 CR5-6</strain>
    </source>
</reference>
<dbReference type="HOGENOM" id="CLU_104755_0_0_1"/>
<sequence>MRLATLVPALSLFVLAIVSPIVALPSSVPELAARDAVPLEARAPSPSLAARAPGPSARSVAKRALRQKPLSPEETLSRHLCPSPMRACPIDAQSAPTTLLEWIKEGFECVEPQEDLTSCGGCGIVDVRYDCTAIKGAEAVSCIAGGCRVGSCAQGYTPSLDATTCIRTR</sequence>
<dbReference type="OrthoDB" id="439917at2759"/>
<protein>
    <recommendedName>
        <fullName evidence="2">Protein CPL1-like domain-containing protein</fullName>
    </recommendedName>
</protein>
<organism evidence="3 4">
    <name type="scientific">Phlebiopsis gigantea (strain 11061_1 CR5-6)</name>
    <name type="common">White-rot fungus</name>
    <name type="synonym">Peniophora gigantea</name>
    <dbReference type="NCBI Taxonomy" id="745531"/>
    <lineage>
        <taxon>Eukaryota</taxon>
        <taxon>Fungi</taxon>
        <taxon>Dikarya</taxon>
        <taxon>Basidiomycota</taxon>
        <taxon>Agaricomycotina</taxon>
        <taxon>Agaricomycetes</taxon>
        <taxon>Polyporales</taxon>
        <taxon>Phanerochaetaceae</taxon>
        <taxon>Phlebiopsis</taxon>
    </lineage>
</organism>
<feature type="signal peptide" evidence="1">
    <location>
        <begin position="1"/>
        <end position="23"/>
    </location>
</feature>
<feature type="chain" id="PRO_5002178326" description="Protein CPL1-like domain-containing protein" evidence="1">
    <location>
        <begin position="24"/>
        <end position="169"/>
    </location>
</feature>
<dbReference type="InterPro" id="IPR038955">
    <property type="entry name" value="PriA/CPL1_fungi"/>
</dbReference>
<dbReference type="PANTHER" id="PTHR35192:SF2">
    <property type="entry name" value="APPLE DOMAIN-CONTAINING PROTEIN"/>
    <property type="match status" value="1"/>
</dbReference>
<dbReference type="EMBL" id="KN840458">
    <property type="protein sequence ID" value="KIP10162.1"/>
    <property type="molecule type" value="Genomic_DNA"/>
</dbReference>
<keyword evidence="4" id="KW-1185">Reference proteome</keyword>
<evidence type="ECO:0000313" key="3">
    <source>
        <dbReference type="EMBL" id="KIP10162.1"/>
    </source>
</evidence>
<evidence type="ECO:0000313" key="4">
    <source>
        <dbReference type="Proteomes" id="UP000053257"/>
    </source>
</evidence>
<dbReference type="AlphaFoldDB" id="A0A0C3SBM9"/>
<dbReference type="InterPro" id="IPR048661">
    <property type="entry name" value="CPL1-like"/>
</dbReference>
<evidence type="ECO:0000259" key="2">
    <source>
        <dbReference type="Pfam" id="PF21671"/>
    </source>
</evidence>
<dbReference type="Pfam" id="PF21671">
    <property type="entry name" value="CPL1-like"/>
    <property type="match status" value="1"/>
</dbReference>
<keyword evidence="1" id="KW-0732">Signal</keyword>
<evidence type="ECO:0000256" key="1">
    <source>
        <dbReference type="SAM" id="SignalP"/>
    </source>
</evidence>
<gene>
    <name evidence="3" type="ORF">PHLGIDRAFT_85646</name>
</gene>
<dbReference type="PANTHER" id="PTHR35192">
    <property type="entry name" value="PROTEIN, PUTATIVE-RELATED"/>
    <property type="match status" value="1"/>
</dbReference>
<feature type="domain" description="Protein CPL1-like" evidence="2">
    <location>
        <begin position="107"/>
        <end position="166"/>
    </location>
</feature>